<accession>F6HUN0</accession>
<name>F6HUN0_VITVI</name>
<organism evidence="1 2">
    <name type="scientific">Vitis vinifera</name>
    <name type="common">Grape</name>
    <dbReference type="NCBI Taxonomy" id="29760"/>
    <lineage>
        <taxon>Eukaryota</taxon>
        <taxon>Viridiplantae</taxon>
        <taxon>Streptophyta</taxon>
        <taxon>Embryophyta</taxon>
        <taxon>Tracheophyta</taxon>
        <taxon>Spermatophyta</taxon>
        <taxon>Magnoliopsida</taxon>
        <taxon>eudicotyledons</taxon>
        <taxon>Gunneridae</taxon>
        <taxon>Pentapetalae</taxon>
        <taxon>rosids</taxon>
        <taxon>Vitales</taxon>
        <taxon>Vitaceae</taxon>
        <taxon>Viteae</taxon>
        <taxon>Vitis</taxon>
    </lineage>
</organism>
<dbReference type="AlphaFoldDB" id="F6HUN0"/>
<evidence type="ECO:0000313" key="2">
    <source>
        <dbReference type="Proteomes" id="UP000009183"/>
    </source>
</evidence>
<dbReference type="Proteomes" id="UP000009183">
    <property type="component" value="Chromosome 2"/>
</dbReference>
<keyword evidence="2" id="KW-1185">Reference proteome</keyword>
<dbReference type="PaxDb" id="29760-VIT_02s0025g00300.t01"/>
<proteinExistence type="predicted"/>
<dbReference type="InParanoid" id="F6HUN0"/>
<gene>
    <name evidence="1" type="ordered locus">VIT_02s0025g00300</name>
</gene>
<reference evidence="2" key="1">
    <citation type="journal article" date="2007" name="Nature">
        <title>The grapevine genome sequence suggests ancestral hexaploidization in major angiosperm phyla.</title>
        <authorList>
            <consortium name="The French-Italian Public Consortium for Grapevine Genome Characterization."/>
            <person name="Jaillon O."/>
            <person name="Aury J.-M."/>
            <person name="Noel B."/>
            <person name="Policriti A."/>
            <person name="Clepet C."/>
            <person name="Casagrande A."/>
            <person name="Choisne N."/>
            <person name="Aubourg S."/>
            <person name="Vitulo N."/>
            <person name="Jubin C."/>
            <person name="Vezzi A."/>
            <person name="Legeai F."/>
            <person name="Hugueney P."/>
            <person name="Dasilva C."/>
            <person name="Horner D."/>
            <person name="Mica E."/>
            <person name="Jublot D."/>
            <person name="Poulain J."/>
            <person name="Bruyere C."/>
            <person name="Billault A."/>
            <person name="Segurens B."/>
            <person name="Gouyvenoux M."/>
            <person name="Ugarte E."/>
            <person name="Cattonaro F."/>
            <person name="Anthouard V."/>
            <person name="Vico V."/>
            <person name="Del Fabbro C."/>
            <person name="Alaux M."/>
            <person name="Di Gaspero G."/>
            <person name="Dumas V."/>
            <person name="Felice N."/>
            <person name="Paillard S."/>
            <person name="Juman I."/>
            <person name="Moroldo M."/>
            <person name="Scalabrin S."/>
            <person name="Canaguier A."/>
            <person name="Le Clainche I."/>
            <person name="Malacrida G."/>
            <person name="Durand E."/>
            <person name="Pesole G."/>
            <person name="Laucou V."/>
            <person name="Chatelet P."/>
            <person name="Merdinoglu D."/>
            <person name="Delledonne M."/>
            <person name="Pezzotti M."/>
            <person name="Lecharny A."/>
            <person name="Scarpelli C."/>
            <person name="Artiguenave F."/>
            <person name="Pe M.E."/>
            <person name="Valle G."/>
            <person name="Morgante M."/>
            <person name="Caboche M."/>
            <person name="Adam-Blondon A.-F."/>
            <person name="Weissenbach J."/>
            <person name="Quetier F."/>
            <person name="Wincker P."/>
        </authorList>
    </citation>
    <scope>NUCLEOTIDE SEQUENCE [LARGE SCALE GENOMIC DNA]</scope>
    <source>
        <strain evidence="2">cv. Pinot noir / PN40024</strain>
    </source>
</reference>
<evidence type="ECO:0000313" key="1">
    <source>
        <dbReference type="EMBL" id="CCB58196.1"/>
    </source>
</evidence>
<dbReference type="HOGENOM" id="CLU_2781065_0_0_1"/>
<sequence>MLSNYLNFVWLINFYCVSGDYYRIGGSWRKTWFRSWRWWLWCRANQLIKSSLRDIGFNLMVLAVMGSEI</sequence>
<protein>
    <submittedName>
        <fullName evidence="1">Uncharacterized protein</fullName>
    </submittedName>
</protein>
<dbReference type="EMBL" id="FN596251">
    <property type="protein sequence ID" value="CCB58196.1"/>
    <property type="molecule type" value="Genomic_DNA"/>
</dbReference>